<accession>A0A8S9IAU1</accession>
<dbReference type="Proteomes" id="UP000712281">
    <property type="component" value="Unassembled WGS sequence"/>
</dbReference>
<protein>
    <submittedName>
        <fullName evidence="2">Uncharacterized protein</fullName>
    </submittedName>
</protein>
<feature type="compositionally biased region" description="Basic and acidic residues" evidence="1">
    <location>
        <begin position="85"/>
        <end position="94"/>
    </location>
</feature>
<evidence type="ECO:0000313" key="2">
    <source>
        <dbReference type="EMBL" id="KAF2566991.1"/>
    </source>
</evidence>
<feature type="region of interest" description="Disordered" evidence="1">
    <location>
        <begin position="85"/>
        <end position="134"/>
    </location>
</feature>
<gene>
    <name evidence="2" type="ORF">F2Q68_00025345</name>
</gene>
<evidence type="ECO:0000313" key="3">
    <source>
        <dbReference type="Proteomes" id="UP000712281"/>
    </source>
</evidence>
<reference evidence="2" key="1">
    <citation type="submission" date="2019-12" db="EMBL/GenBank/DDBJ databases">
        <title>Genome sequencing and annotation of Brassica cretica.</title>
        <authorList>
            <person name="Studholme D.J."/>
            <person name="Sarris P.F."/>
        </authorList>
    </citation>
    <scope>NUCLEOTIDE SEQUENCE</scope>
    <source>
        <strain evidence="2">PFS-001/15</strain>
        <tissue evidence="2">Leaf</tissue>
    </source>
</reference>
<dbReference type="EMBL" id="QGKW02001911">
    <property type="protein sequence ID" value="KAF2566991.1"/>
    <property type="molecule type" value="Genomic_DNA"/>
</dbReference>
<evidence type="ECO:0000256" key="1">
    <source>
        <dbReference type="SAM" id="MobiDB-lite"/>
    </source>
</evidence>
<dbReference type="AlphaFoldDB" id="A0A8S9IAU1"/>
<comment type="caution">
    <text evidence="2">The sequence shown here is derived from an EMBL/GenBank/DDBJ whole genome shotgun (WGS) entry which is preliminary data.</text>
</comment>
<name>A0A8S9IAU1_BRACR</name>
<proteinExistence type="predicted"/>
<organism evidence="2 3">
    <name type="scientific">Brassica cretica</name>
    <name type="common">Mustard</name>
    <dbReference type="NCBI Taxonomy" id="69181"/>
    <lineage>
        <taxon>Eukaryota</taxon>
        <taxon>Viridiplantae</taxon>
        <taxon>Streptophyta</taxon>
        <taxon>Embryophyta</taxon>
        <taxon>Tracheophyta</taxon>
        <taxon>Spermatophyta</taxon>
        <taxon>Magnoliopsida</taxon>
        <taxon>eudicotyledons</taxon>
        <taxon>Gunneridae</taxon>
        <taxon>Pentapetalae</taxon>
        <taxon>rosids</taxon>
        <taxon>malvids</taxon>
        <taxon>Brassicales</taxon>
        <taxon>Brassicaceae</taxon>
        <taxon>Brassiceae</taxon>
        <taxon>Brassica</taxon>
    </lineage>
</organism>
<sequence>MGMRHKAGMGNTGYTCKSTVKYMEQKGKSPGAPHNLCLSRRGKQQSLALGSLHPYQNPLSLLVTSFRSRIQHRNSIVLASERQNAKFEQKEDRTPVQPKAYRGHYDFKEPPGSHMTSRSKYKPQGPDTISGKTPRFSHDLKVQLRSQEPPGSHMASGFQIRSQDLRKILRVPIQPPGSSHDPKIQMRTSGFPYDLWVPNAIS</sequence>